<keyword evidence="1" id="KW-0812">Transmembrane</keyword>
<keyword evidence="1" id="KW-0472">Membrane</keyword>
<dbReference type="Proteomes" id="UP000239800">
    <property type="component" value="Unassembled WGS sequence"/>
</dbReference>
<dbReference type="Pfam" id="PF03729">
    <property type="entry name" value="DUF308"/>
    <property type="match status" value="2"/>
</dbReference>
<sequence length="215" mass="23940">MPQTFLKRARGAVKYWYLPLLAGLVLIGIGIWTFAKPEASYAALAFLFALSFLISGAAEALFALNNRKILDGWGWTFVMGLLTLVVGLIMLNRPELSKITLAFFVGFVVLFRSFQAISVAIDLRNFRVTAWGNLMVIGVLGVIFGFILLWNPAFAGLGVIIWTGLAFLTAGIFNVILSMKLKKIHDMPAKISKELMDRYNKLEREIAEEMEKADS</sequence>
<dbReference type="AlphaFoldDB" id="A0A2S7KSH9"/>
<evidence type="ECO:0000313" key="3">
    <source>
        <dbReference type="Proteomes" id="UP000239800"/>
    </source>
</evidence>
<feature type="transmembrane region" description="Helical" evidence="1">
    <location>
        <begin position="128"/>
        <end position="150"/>
    </location>
</feature>
<evidence type="ECO:0000313" key="2">
    <source>
        <dbReference type="EMBL" id="PQB05584.1"/>
    </source>
</evidence>
<name>A0A2S7KSH9_9FLAO</name>
<evidence type="ECO:0000256" key="1">
    <source>
        <dbReference type="SAM" id="Phobius"/>
    </source>
</evidence>
<evidence type="ECO:0008006" key="4">
    <source>
        <dbReference type="Google" id="ProtNLM"/>
    </source>
</evidence>
<proteinExistence type="predicted"/>
<keyword evidence="3" id="KW-1185">Reference proteome</keyword>
<dbReference type="PANTHER" id="PTHR34989:SF1">
    <property type="entry name" value="PROTEIN HDED"/>
    <property type="match status" value="1"/>
</dbReference>
<dbReference type="GO" id="GO:0005886">
    <property type="term" value="C:plasma membrane"/>
    <property type="evidence" value="ECO:0007669"/>
    <property type="project" value="TreeGrafter"/>
</dbReference>
<comment type="caution">
    <text evidence="2">The sequence shown here is derived from an EMBL/GenBank/DDBJ whole genome shotgun (WGS) entry which is preliminary data.</text>
</comment>
<accession>A0A2S7KSH9</accession>
<reference evidence="2 3" key="1">
    <citation type="submission" date="2016-11" db="EMBL/GenBank/DDBJ databases">
        <title>Trade-off between light-utilization and light-protection in marine flavobacteria.</title>
        <authorList>
            <person name="Kumagai Y."/>
        </authorList>
    </citation>
    <scope>NUCLEOTIDE SEQUENCE [LARGE SCALE GENOMIC DNA]</scope>
    <source>
        <strain evidence="2 3">NBRC 107741</strain>
    </source>
</reference>
<protein>
    <recommendedName>
        <fullName evidence="4">HdeD family acid-resistance protein</fullName>
    </recommendedName>
</protein>
<dbReference type="PANTHER" id="PTHR34989">
    <property type="entry name" value="PROTEIN HDED"/>
    <property type="match status" value="1"/>
</dbReference>
<feature type="transmembrane region" description="Helical" evidence="1">
    <location>
        <begin position="156"/>
        <end position="177"/>
    </location>
</feature>
<dbReference type="InterPro" id="IPR005325">
    <property type="entry name" value="DUF308_memb"/>
</dbReference>
<dbReference type="EMBL" id="MQUB01000001">
    <property type="protein sequence ID" value="PQB05584.1"/>
    <property type="molecule type" value="Genomic_DNA"/>
</dbReference>
<dbReference type="InterPro" id="IPR052712">
    <property type="entry name" value="Acid_resist_chaperone_HdeD"/>
</dbReference>
<gene>
    <name evidence="2" type="ORF">BST85_12260</name>
</gene>
<dbReference type="OrthoDB" id="7059775at2"/>
<feature type="transmembrane region" description="Helical" evidence="1">
    <location>
        <begin position="41"/>
        <end position="62"/>
    </location>
</feature>
<keyword evidence="1" id="KW-1133">Transmembrane helix</keyword>
<feature type="transmembrane region" description="Helical" evidence="1">
    <location>
        <begin position="15"/>
        <end position="35"/>
    </location>
</feature>
<organism evidence="2 3">
    <name type="scientific">Aureitalea marina</name>
    <dbReference type="NCBI Taxonomy" id="930804"/>
    <lineage>
        <taxon>Bacteria</taxon>
        <taxon>Pseudomonadati</taxon>
        <taxon>Bacteroidota</taxon>
        <taxon>Flavobacteriia</taxon>
        <taxon>Flavobacteriales</taxon>
        <taxon>Flavobacteriaceae</taxon>
        <taxon>Aureitalea</taxon>
    </lineage>
</organism>
<dbReference type="RefSeq" id="WP_104813530.1">
    <property type="nucleotide sequence ID" value="NZ_MQUB01000001.1"/>
</dbReference>
<feature type="transmembrane region" description="Helical" evidence="1">
    <location>
        <begin position="74"/>
        <end position="93"/>
    </location>
</feature>
<feature type="transmembrane region" description="Helical" evidence="1">
    <location>
        <begin position="99"/>
        <end position="121"/>
    </location>
</feature>